<name>A0A285K303_9ACTN</name>
<protein>
    <recommendedName>
        <fullName evidence="3">Transposase</fullName>
    </recommendedName>
</protein>
<proteinExistence type="predicted"/>
<dbReference type="Proteomes" id="UP000219612">
    <property type="component" value="Unassembled WGS sequence"/>
</dbReference>
<dbReference type="OrthoDB" id="3188901at2"/>
<evidence type="ECO:0008006" key="3">
    <source>
        <dbReference type="Google" id="ProtNLM"/>
    </source>
</evidence>
<keyword evidence="2" id="KW-1185">Reference proteome</keyword>
<evidence type="ECO:0000313" key="1">
    <source>
        <dbReference type="EMBL" id="SNY66960.1"/>
    </source>
</evidence>
<dbReference type="AlphaFoldDB" id="A0A285K303"/>
<accession>A0A285K303</accession>
<reference evidence="1 2" key="1">
    <citation type="submission" date="2017-09" db="EMBL/GenBank/DDBJ databases">
        <authorList>
            <person name="Ehlers B."/>
            <person name="Leendertz F.H."/>
        </authorList>
    </citation>
    <scope>NUCLEOTIDE SEQUENCE [LARGE SCALE GENOMIC DNA]</scope>
    <source>
        <strain evidence="1 2">CGMCC 4.6857</strain>
    </source>
</reference>
<feature type="non-terminal residue" evidence="1">
    <location>
        <position position="42"/>
    </location>
</feature>
<evidence type="ECO:0000313" key="2">
    <source>
        <dbReference type="Proteomes" id="UP000219612"/>
    </source>
</evidence>
<sequence length="42" mass="4436">MDIVGDEDVSDEYGVFLGLDVGKSDHHAVALDPAGKRLHDAA</sequence>
<gene>
    <name evidence="1" type="ORF">SAMN05421748_1311</name>
</gene>
<dbReference type="EMBL" id="OBDY01000031">
    <property type="protein sequence ID" value="SNY66960.1"/>
    <property type="molecule type" value="Genomic_DNA"/>
</dbReference>
<organism evidence="1 2">
    <name type="scientific">Paractinoplanes atraurantiacus</name>
    <dbReference type="NCBI Taxonomy" id="1036182"/>
    <lineage>
        <taxon>Bacteria</taxon>
        <taxon>Bacillati</taxon>
        <taxon>Actinomycetota</taxon>
        <taxon>Actinomycetes</taxon>
        <taxon>Micromonosporales</taxon>
        <taxon>Micromonosporaceae</taxon>
        <taxon>Paractinoplanes</taxon>
    </lineage>
</organism>